<dbReference type="EMBL" id="FNIT01000003">
    <property type="protein sequence ID" value="SDO05662.1"/>
    <property type="molecule type" value="Genomic_DNA"/>
</dbReference>
<dbReference type="GO" id="GO:0008483">
    <property type="term" value="F:transaminase activity"/>
    <property type="evidence" value="ECO:0007669"/>
    <property type="project" value="TreeGrafter"/>
</dbReference>
<dbReference type="Gene3D" id="3.90.1150.10">
    <property type="entry name" value="Aspartate Aminotransferase, domain 1"/>
    <property type="match status" value="1"/>
</dbReference>
<keyword evidence="2 3" id="KW-0663">Pyridoxal phosphate</keyword>
<evidence type="ECO:0000256" key="3">
    <source>
        <dbReference type="RuleBase" id="RU004508"/>
    </source>
</evidence>
<evidence type="ECO:0000313" key="5">
    <source>
        <dbReference type="Proteomes" id="UP000198793"/>
    </source>
</evidence>
<dbReference type="PIRSF" id="PIRSF000390">
    <property type="entry name" value="PLP_StrS"/>
    <property type="match status" value="1"/>
</dbReference>
<feature type="modified residue" description="N6-(pyridoxal phosphate)lysine" evidence="2">
    <location>
        <position position="194"/>
    </location>
</feature>
<dbReference type="Pfam" id="PF01041">
    <property type="entry name" value="DegT_DnrJ_EryC1"/>
    <property type="match status" value="1"/>
</dbReference>
<dbReference type="GO" id="GO:0030170">
    <property type="term" value="F:pyridoxal phosphate binding"/>
    <property type="evidence" value="ECO:0007669"/>
    <property type="project" value="TreeGrafter"/>
</dbReference>
<evidence type="ECO:0000313" key="4">
    <source>
        <dbReference type="EMBL" id="SDO05662.1"/>
    </source>
</evidence>
<evidence type="ECO:0000256" key="1">
    <source>
        <dbReference type="PIRSR" id="PIRSR000390-1"/>
    </source>
</evidence>
<dbReference type="InterPro" id="IPR015424">
    <property type="entry name" value="PyrdxlP-dep_Trfase"/>
</dbReference>
<evidence type="ECO:0000256" key="2">
    <source>
        <dbReference type="PIRSR" id="PIRSR000390-2"/>
    </source>
</evidence>
<sequence length="391" mass="42190">MTPIPFIDLATQRDRVRPAVEARLGRIMDQGAFIMGPDVAELESALGVFTGARETVTCGSGTDALVMPLMAWGIGAGDAVFVPSFTFAATAEVVGLVGATPVFVDVLPGTFNLDPAHLRQSVEEIVRRGELVPRAIIAVDLFGQIADYAPIRAVADEFGLKLISDAAQGFGSTRDGRQAGAFADVVATSFYPAKPLGCWGDGGAMQTDDADLAAILRSIRIHGQGTDKYDNVRLGLTARLDTFQAAVLVEKLAIFPDEIEARTRIARRYHERLDGLVLPQTIDDNVVSTWAQYTVRIPGGQRDTFTVAMRERGVPTVIYYGKGLHQQTAYRHWPVGGNGLPVTEALCRDVVSLPMHAYLDEATQDRIIDAVRESLDVLNRAVAETPISGRA</sequence>
<protein>
    <submittedName>
        <fullName evidence="4">dTDP-4-amino-4,6-dideoxygalactose transaminase</fullName>
    </submittedName>
</protein>
<organism evidence="4 5">
    <name type="scientific">Aureimonas jatrophae</name>
    <dbReference type="NCBI Taxonomy" id="1166073"/>
    <lineage>
        <taxon>Bacteria</taxon>
        <taxon>Pseudomonadati</taxon>
        <taxon>Pseudomonadota</taxon>
        <taxon>Alphaproteobacteria</taxon>
        <taxon>Hyphomicrobiales</taxon>
        <taxon>Aurantimonadaceae</taxon>
        <taxon>Aureimonas</taxon>
    </lineage>
</organism>
<comment type="similarity">
    <text evidence="3">Belongs to the DegT/DnrJ/EryC1 family.</text>
</comment>
<gene>
    <name evidence="4" type="ORF">SAMN05192530_103101</name>
</gene>
<proteinExistence type="inferred from homology"/>
<dbReference type="InterPro" id="IPR015421">
    <property type="entry name" value="PyrdxlP-dep_Trfase_major"/>
</dbReference>
<reference evidence="4 5" key="1">
    <citation type="submission" date="2016-10" db="EMBL/GenBank/DDBJ databases">
        <authorList>
            <person name="de Groot N.N."/>
        </authorList>
    </citation>
    <scope>NUCLEOTIDE SEQUENCE [LARGE SCALE GENOMIC DNA]</scope>
    <source>
        <strain evidence="5">L7-484,KACC 16230,DSM 25025</strain>
    </source>
</reference>
<dbReference type="Gene3D" id="3.40.640.10">
    <property type="entry name" value="Type I PLP-dependent aspartate aminotransferase-like (Major domain)"/>
    <property type="match status" value="1"/>
</dbReference>
<dbReference type="OrthoDB" id="9768668at2"/>
<dbReference type="InterPro" id="IPR015422">
    <property type="entry name" value="PyrdxlP-dep_Trfase_small"/>
</dbReference>
<accession>A0A1H0GFM7</accession>
<dbReference type="CDD" id="cd00616">
    <property type="entry name" value="AHBA_syn"/>
    <property type="match status" value="1"/>
</dbReference>
<feature type="active site" description="Proton acceptor" evidence="1">
    <location>
        <position position="194"/>
    </location>
</feature>
<name>A0A1H0GFM7_9HYPH</name>
<keyword evidence="5" id="KW-1185">Reference proteome</keyword>
<dbReference type="PANTHER" id="PTHR30244:SF42">
    <property type="entry name" value="UDP-2-ACETAMIDO-2-DEOXY-3-OXO-D-GLUCURONATE AMINOTRANSFERASE"/>
    <property type="match status" value="1"/>
</dbReference>
<dbReference type="STRING" id="1166073.SAMN05192530_103101"/>
<dbReference type="Proteomes" id="UP000198793">
    <property type="component" value="Unassembled WGS sequence"/>
</dbReference>
<dbReference type="AlphaFoldDB" id="A0A1H0GFM7"/>
<dbReference type="GO" id="GO:0000271">
    <property type="term" value="P:polysaccharide biosynthetic process"/>
    <property type="evidence" value="ECO:0007669"/>
    <property type="project" value="TreeGrafter"/>
</dbReference>
<dbReference type="SUPFAM" id="SSF53383">
    <property type="entry name" value="PLP-dependent transferases"/>
    <property type="match status" value="1"/>
</dbReference>
<dbReference type="PANTHER" id="PTHR30244">
    <property type="entry name" value="TRANSAMINASE"/>
    <property type="match status" value="1"/>
</dbReference>
<dbReference type="InterPro" id="IPR000653">
    <property type="entry name" value="DegT/StrS_aminotransferase"/>
</dbReference>
<dbReference type="RefSeq" id="WP_090671727.1">
    <property type="nucleotide sequence ID" value="NZ_FNIT01000003.1"/>
</dbReference>